<reference evidence="1" key="2">
    <citation type="submission" date="2021-09" db="EMBL/GenBank/DDBJ databases">
        <authorList>
            <person name="Gilroy R."/>
        </authorList>
    </citation>
    <scope>NUCLEOTIDE SEQUENCE</scope>
    <source>
        <strain evidence="1">ChiGjej5B5-7349</strain>
    </source>
</reference>
<dbReference type="AlphaFoldDB" id="A0A921MEI8"/>
<dbReference type="EMBL" id="DYUK01000205">
    <property type="protein sequence ID" value="HJG80647.1"/>
    <property type="molecule type" value="Genomic_DNA"/>
</dbReference>
<proteinExistence type="predicted"/>
<keyword evidence="1" id="KW-0238">DNA-binding</keyword>
<evidence type="ECO:0000313" key="1">
    <source>
        <dbReference type="EMBL" id="HJG80647.1"/>
    </source>
</evidence>
<dbReference type="Pfam" id="PF06224">
    <property type="entry name" value="AlkZ-like"/>
    <property type="match status" value="1"/>
</dbReference>
<dbReference type="PANTHER" id="PTHR30528">
    <property type="entry name" value="CYTOPLASMIC PROTEIN"/>
    <property type="match status" value="1"/>
</dbReference>
<accession>A0A921MEI8</accession>
<comment type="caution">
    <text evidence="1">The sequence shown here is derived from an EMBL/GenBank/DDBJ whole genome shotgun (WGS) entry which is preliminary data.</text>
</comment>
<organism evidence="1 2">
    <name type="scientific">Brevibacterium senegalense</name>
    <dbReference type="NCBI Taxonomy" id="1033736"/>
    <lineage>
        <taxon>Bacteria</taxon>
        <taxon>Bacillati</taxon>
        <taxon>Actinomycetota</taxon>
        <taxon>Actinomycetes</taxon>
        <taxon>Micrococcales</taxon>
        <taxon>Brevibacteriaceae</taxon>
        <taxon>Brevibacterium</taxon>
    </lineage>
</organism>
<reference evidence="1" key="1">
    <citation type="journal article" date="2021" name="PeerJ">
        <title>Extensive microbial diversity within the chicken gut microbiome revealed by metagenomics and culture.</title>
        <authorList>
            <person name="Gilroy R."/>
            <person name="Ravi A."/>
            <person name="Getino M."/>
            <person name="Pursley I."/>
            <person name="Horton D.L."/>
            <person name="Alikhan N.F."/>
            <person name="Baker D."/>
            <person name="Gharbi K."/>
            <person name="Hall N."/>
            <person name="Watson M."/>
            <person name="Adriaenssens E.M."/>
            <person name="Foster-Nyarko E."/>
            <person name="Jarju S."/>
            <person name="Secka A."/>
            <person name="Antonio M."/>
            <person name="Oren A."/>
            <person name="Chaudhuri R.R."/>
            <person name="La Ragione R."/>
            <person name="Hildebrand F."/>
            <person name="Pallen M.J."/>
        </authorList>
    </citation>
    <scope>NUCLEOTIDE SEQUENCE</scope>
    <source>
        <strain evidence="1">ChiGjej5B5-7349</strain>
    </source>
</reference>
<dbReference type="InterPro" id="IPR009351">
    <property type="entry name" value="AlkZ-like"/>
</dbReference>
<protein>
    <submittedName>
        <fullName evidence="1">Winged helix DNA-binding domain-containing protein</fullName>
    </submittedName>
</protein>
<gene>
    <name evidence="1" type="ORF">K8V08_09580</name>
</gene>
<sequence>MSTEAAKRIALAASGFDRPRPANPDARHLRRVFDRLGVVQIDSVQAVTRSHYLPFFSRLGPYPRTRLDSLLHTAPRMGVEYWAHEAAYAAPETVAAFHRRRGEWFVHDYGQRDPQHGEEFRALMEALVIELAHGQGTARQLADRVPHSLPERSRDHWGWNPTRTRSALEALFRSGRVACAGRTPQFERVFALPAHVHPALPDPEPVWGPAHDPELGARPGGARPARGVTGLEDDAIALVRTAGPAVGIGTVDCYADHFRLSQASTRRAIEHLVGTGELREVSVDGVRAWRWHEARAPRAVPATALLAPFDPLVFNRRRISWLFGFDYRIEIYTPEPQRRYGYYVMPFLHDEALRARVAVRARRDEGVLLAAIHPEPGEDCTDEVQRELRELADWLGLPSVEVLPPGRIC</sequence>
<dbReference type="GO" id="GO:0003677">
    <property type="term" value="F:DNA binding"/>
    <property type="evidence" value="ECO:0007669"/>
    <property type="project" value="UniProtKB-KW"/>
</dbReference>
<dbReference type="PANTHER" id="PTHR30528:SF0">
    <property type="entry name" value="CYTOPLASMIC PROTEIN"/>
    <property type="match status" value="1"/>
</dbReference>
<dbReference type="Proteomes" id="UP000784435">
    <property type="component" value="Unassembled WGS sequence"/>
</dbReference>
<name>A0A921MEI8_9MICO</name>
<evidence type="ECO:0000313" key="2">
    <source>
        <dbReference type="Proteomes" id="UP000784435"/>
    </source>
</evidence>